<dbReference type="InterPro" id="IPR031100">
    <property type="entry name" value="LOG_fam"/>
</dbReference>
<comment type="caution">
    <text evidence="3">The sequence shown here is derived from an EMBL/GenBank/DDBJ whole genome shotgun (WGS) entry which is preliminary data.</text>
</comment>
<keyword evidence="2" id="KW-0378">Hydrolase</keyword>
<dbReference type="Gene3D" id="3.40.50.450">
    <property type="match status" value="1"/>
</dbReference>
<dbReference type="Proteomes" id="UP001595805">
    <property type="component" value="Unassembled WGS sequence"/>
</dbReference>
<accession>A0ABV8APS9</accession>
<reference evidence="4" key="1">
    <citation type="journal article" date="2019" name="Int. J. Syst. Evol. Microbiol.">
        <title>The Global Catalogue of Microorganisms (GCM) 10K type strain sequencing project: providing services to taxonomists for standard genome sequencing and annotation.</title>
        <authorList>
            <consortium name="The Broad Institute Genomics Platform"/>
            <consortium name="The Broad Institute Genome Sequencing Center for Infectious Disease"/>
            <person name="Wu L."/>
            <person name="Ma J."/>
        </authorList>
    </citation>
    <scope>NUCLEOTIDE SEQUENCE [LARGE SCALE GENOMIC DNA]</scope>
    <source>
        <strain evidence="4">CCUG 60523</strain>
    </source>
</reference>
<gene>
    <name evidence="3" type="ORF">ACFOSV_05825</name>
</gene>
<dbReference type="EMBL" id="JBHRZS010000006">
    <property type="protein sequence ID" value="MFC3879682.1"/>
    <property type="molecule type" value="Genomic_DNA"/>
</dbReference>
<protein>
    <recommendedName>
        <fullName evidence="2">Cytokinin riboside 5'-monophosphate phosphoribohydrolase</fullName>
        <ecNumber evidence="2">3.2.2.n1</ecNumber>
    </recommendedName>
</protein>
<keyword evidence="2" id="KW-0203">Cytokinin biosynthesis</keyword>
<comment type="catalytic activity">
    <reaction evidence="1">
        <text>AMP + H2O = D-ribose 5-phosphate + adenine</text>
        <dbReference type="Rhea" id="RHEA:20129"/>
        <dbReference type="ChEBI" id="CHEBI:15377"/>
        <dbReference type="ChEBI" id="CHEBI:16708"/>
        <dbReference type="ChEBI" id="CHEBI:78346"/>
        <dbReference type="ChEBI" id="CHEBI:456215"/>
        <dbReference type="EC" id="3.2.2.4"/>
    </reaction>
</comment>
<keyword evidence="4" id="KW-1185">Reference proteome</keyword>
<dbReference type="SUPFAM" id="SSF102405">
    <property type="entry name" value="MCP/YpsA-like"/>
    <property type="match status" value="1"/>
</dbReference>
<evidence type="ECO:0000256" key="1">
    <source>
        <dbReference type="ARBA" id="ARBA00000274"/>
    </source>
</evidence>
<proteinExistence type="inferred from homology"/>
<comment type="similarity">
    <text evidence="2">Belongs to the LOG family.</text>
</comment>
<dbReference type="PANTHER" id="PTHR43393:SF3">
    <property type="entry name" value="LYSINE DECARBOXYLASE-LIKE PROTEIN"/>
    <property type="match status" value="1"/>
</dbReference>
<dbReference type="PANTHER" id="PTHR43393">
    <property type="entry name" value="CYTOKININ RIBOSIDE 5'-MONOPHOSPHATE PHOSPHORIBOHYDROLASE"/>
    <property type="match status" value="1"/>
</dbReference>
<dbReference type="InterPro" id="IPR005269">
    <property type="entry name" value="LOG"/>
</dbReference>
<evidence type="ECO:0000256" key="2">
    <source>
        <dbReference type="RuleBase" id="RU363015"/>
    </source>
</evidence>
<sequence>MANTEKKNEEDRIRRAFAEKNWNEIKSSDSWAIFKIMSEFVEGFEKLAKIGPCVSVFGSARTPRNHKYYTMAEEISAKLVRHGYGVITGGGPGIMEAANKGAHSENGKSVGLNIVLPFEQFDNIYIDRDKLMTFDYFFVRKVMFIKYAQGFVVLPGGFGTLDELFESLTLIQTNKIGRFPIVLVGKAYWSGLIDWIKATLLEGHSYINEEDLDLFSLVDDATEAVKVIDDFYSQYLLCPNF</sequence>
<name>A0ABV8APS9_9BACT</name>
<dbReference type="InterPro" id="IPR052341">
    <property type="entry name" value="LOG_family_nucleotidases"/>
</dbReference>
<organism evidence="3 4">
    <name type="scientific">Algoriphagus namhaensis</name>
    <dbReference type="NCBI Taxonomy" id="915353"/>
    <lineage>
        <taxon>Bacteria</taxon>
        <taxon>Pseudomonadati</taxon>
        <taxon>Bacteroidota</taxon>
        <taxon>Cytophagia</taxon>
        <taxon>Cytophagales</taxon>
        <taxon>Cyclobacteriaceae</taxon>
        <taxon>Algoriphagus</taxon>
    </lineage>
</organism>
<dbReference type="NCBIfam" id="TIGR00730">
    <property type="entry name" value="Rossman fold protein, TIGR00730 family"/>
    <property type="match status" value="1"/>
</dbReference>
<dbReference type="RefSeq" id="WP_377904333.1">
    <property type="nucleotide sequence ID" value="NZ_JBHRZS010000006.1"/>
</dbReference>
<evidence type="ECO:0000313" key="3">
    <source>
        <dbReference type="EMBL" id="MFC3879682.1"/>
    </source>
</evidence>
<dbReference type="Pfam" id="PF03641">
    <property type="entry name" value="Lysine_decarbox"/>
    <property type="match status" value="1"/>
</dbReference>
<evidence type="ECO:0000313" key="4">
    <source>
        <dbReference type="Proteomes" id="UP001595805"/>
    </source>
</evidence>
<dbReference type="EC" id="3.2.2.n1" evidence="2"/>